<name>S0GLX1_9BACT</name>
<evidence type="ECO:0008006" key="3">
    <source>
        <dbReference type="Google" id="ProtNLM"/>
    </source>
</evidence>
<gene>
    <name evidence="1" type="ORF">C803_04260</name>
</gene>
<proteinExistence type="predicted"/>
<dbReference type="AlphaFoldDB" id="S0GLX1"/>
<dbReference type="EMBL" id="ASSQ01000020">
    <property type="protein sequence ID" value="EOS15947.1"/>
    <property type="molecule type" value="Genomic_DNA"/>
</dbReference>
<reference evidence="1 2" key="1">
    <citation type="submission" date="2013-04" db="EMBL/GenBank/DDBJ databases">
        <title>The Genome Sequence of Parabacteroides goldsteinii dnLKV18.</title>
        <authorList>
            <consortium name="The Broad Institute Genomics Platform"/>
            <consortium name="The Broad Institute Genome Sequencing Center for Infectious Disease"/>
            <person name="Earl A."/>
            <person name="Xavier R."/>
            <person name="Kuhn K."/>
            <person name="Stappenbeck T."/>
            <person name="Walker B."/>
            <person name="Young S."/>
            <person name="Zeng Q."/>
            <person name="Gargeya S."/>
            <person name="Fitzgerald M."/>
            <person name="Haas B."/>
            <person name="Abouelleil A."/>
            <person name="Allen A.W."/>
            <person name="Alvarado L."/>
            <person name="Arachchi H.M."/>
            <person name="Berlin A.M."/>
            <person name="Chapman S.B."/>
            <person name="Gainer-Dewar J."/>
            <person name="Goldberg J."/>
            <person name="Griggs A."/>
            <person name="Gujja S."/>
            <person name="Hansen M."/>
            <person name="Howarth C."/>
            <person name="Imamovic A."/>
            <person name="Ireland A."/>
            <person name="Larimer J."/>
            <person name="McCowan C."/>
            <person name="Murphy C."/>
            <person name="Pearson M."/>
            <person name="Poon T.W."/>
            <person name="Priest M."/>
            <person name="Roberts A."/>
            <person name="Saif S."/>
            <person name="Shea T."/>
            <person name="Sisk P."/>
            <person name="Sykes S."/>
            <person name="Wortman J."/>
            <person name="Nusbaum C."/>
            <person name="Birren B."/>
        </authorList>
    </citation>
    <scope>NUCLEOTIDE SEQUENCE [LARGE SCALE GENOMIC DNA]</scope>
    <source>
        <strain evidence="2">dnLKV18</strain>
    </source>
</reference>
<dbReference type="PATRIC" id="fig|1235789.3.peg.4280"/>
<accession>S0GLX1</accession>
<sequence length="115" mass="13125">MTTPGYSPLSALILKHTGEEVVAEYRFHPGRDWRFDFAIPSRRVAIEVEGGAFNGGRHIRPEGYLRDMEKYNEAAVSGWCVIRVLPGELLMLKTLRLMIRAINQNKLCQGHQEKD</sequence>
<dbReference type="Proteomes" id="UP000014140">
    <property type="component" value="Unassembled WGS sequence"/>
</dbReference>
<organism evidence="1 2">
    <name type="scientific">Parabacteroides goldsteinii dnLKV18</name>
    <dbReference type="NCBI Taxonomy" id="1235789"/>
    <lineage>
        <taxon>Bacteria</taxon>
        <taxon>Pseudomonadati</taxon>
        <taxon>Bacteroidota</taxon>
        <taxon>Bacteroidia</taxon>
        <taxon>Bacteroidales</taxon>
        <taxon>Tannerellaceae</taxon>
        <taxon>Parabacteroides</taxon>
    </lineage>
</organism>
<evidence type="ECO:0000313" key="2">
    <source>
        <dbReference type="Proteomes" id="UP000014140"/>
    </source>
</evidence>
<protein>
    <recommendedName>
        <fullName evidence="3">DUF559 domain-containing protein</fullName>
    </recommendedName>
</protein>
<comment type="caution">
    <text evidence="1">The sequence shown here is derived from an EMBL/GenBank/DDBJ whole genome shotgun (WGS) entry which is preliminary data.</text>
</comment>
<dbReference type="Gene3D" id="3.40.960.10">
    <property type="entry name" value="VSR Endonuclease"/>
    <property type="match status" value="1"/>
</dbReference>
<evidence type="ECO:0000313" key="1">
    <source>
        <dbReference type="EMBL" id="EOS15947.1"/>
    </source>
</evidence>
<keyword evidence="2" id="KW-1185">Reference proteome</keyword>
<dbReference type="HOGENOM" id="CLU_140153_1_0_10"/>
<dbReference type="RefSeq" id="WP_010800773.1">
    <property type="nucleotide sequence ID" value="NZ_KE159520.1"/>
</dbReference>